<dbReference type="RefSeq" id="WP_094477019.1">
    <property type="nucleotide sequence ID" value="NZ_NOZR01000003.1"/>
</dbReference>
<gene>
    <name evidence="6" type="ORF">CG716_04890</name>
</gene>
<reference evidence="6 7" key="1">
    <citation type="submission" date="2017-07" db="EMBL/GenBank/DDBJ databases">
        <title>The new phylogeny of genus Mycobacterium.</title>
        <authorList>
            <person name="Tortoli E."/>
            <person name="Trovato A."/>
            <person name="Cirillo D.M."/>
        </authorList>
    </citation>
    <scope>NUCLEOTIDE SEQUENCE [LARGE SCALE GENOMIC DNA]</scope>
    <source>
        <strain evidence="6 7">ATCC 33027</strain>
    </source>
</reference>
<dbReference type="SUPFAM" id="SSF56349">
    <property type="entry name" value="DNA breaking-rejoining enzymes"/>
    <property type="match status" value="1"/>
</dbReference>
<evidence type="ECO:0000256" key="1">
    <source>
        <dbReference type="ARBA" id="ARBA00023125"/>
    </source>
</evidence>
<dbReference type="InterPro" id="IPR002104">
    <property type="entry name" value="Integrase_catalytic"/>
</dbReference>
<dbReference type="Gene3D" id="1.10.443.10">
    <property type="entry name" value="Intergrase catalytic core"/>
    <property type="match status" value="1"/>
</dbReference>
<feature type="domain" description="Core-binding (CB)" evidence="5">
    <location>
        <begin position="83"/>
        <end position="164"/>
    </location>
</feature>
<organism evidence="6 7">
    <name type="scientific">Mycolicibacterium sphagni</name>
    <dbReference type="NCBI Taxonomy" id="1786"/>
    <lineage>
        <taxon>Bacteria</taxon>
        <taxon>Bacillati</taxon>
        <taxon>Actinomycetota</taxon>
        <taxon>Actinomycetes</taxon>
        <taxon>Mycobacteriales</taxon>
        <taxon>Mycobacteriaceae</taxon>
        <taxon>Mycolicibacterium</taxon>
    </lineage>
</organism>
<sequence length="391" mass="42792">MTGRGRPPLRIGQHGKISRTYLGSGIWMARCRYRDADGVTRIVERRGHPDEFDKHGKLAEDALIEALAKRQTPGAPGQISLDTKVSVLVEAHLEMLAEAGKSPSTMTTYRSAARKLAKFSDALRVGDATPGRLAAVIRSMRAAHGANMARHGRTLLRGALQIAVLDDVLGRNPVAEVGRIHSDRKPQGAPALDAEQLRDLLAALRESQACWDADLVDPITMLAATGLRRSELLALRWEDYDEAARTIAVSGKIARLPGEGLKRLDSGKTESSQRVVALPGFAVSMLAERRGRAFWGEQTMLFPSSAGGWRDLDNFDKQWRRVRDDLGVPEVTSHSFRKSVATLIDDAGLSARIGADQLGHAKVSMTQDRYMQRGKVHTEVADVLDRAISDE</sequence>
<dbReference type="EMBL" id="NOZR01000003">
    <property type="protein sequence ID" value="OYN81699.1"/>
    <property type="molecule type" value="Genomic_DNA"/>
</dbReference>
<evidence type="ECO:0000259" key="5">
    <source>
        <dbReference type="PROSITE" id="PS51900"/>
    </source>
</evidence>
<dbReference type="InterPro" id="IPR044068">
    <property type="entry name" value="CB"/>
</dbReference>
<dbReference type="InterPro" id="IPR011010">
    <property type="entry name" value="DNA_brk_join_enz"/>
</dbReference>
<keyword evidence="7" id="KW-1185">Reference proteome</keyword>
<dbReference type="InterPro" id="IPR010998">
    <property type="entry name" value="Integrase_recombinase_N"/>
</dbReference>
<feature type="domain" description="Tyr recombinase" evidence="4">
    <location>
        <begin position="187"/>
        <end position="385"/>
    </location>
</feature>
<dbReference type="CDD" id="cd01189">
    <property type="entry name" value="INT_ICEBs1_C_like"/>
    <property type="match status" value="1"/>
</dbReference>
<dbReference type="AlphaFoldDB" id="A0A255DQI3"/>
<evidence type="ECO:0000256" key="3">
    <source>
        <dbReference type="PROSITE-ProRule" id="PRU01248"/>
    </source>
</evidence>
<dbReference type="InterPro" id="IPR013762">
    <property type="entry name" value="Integrase-like_cat_sf"/>
</dbReference>
<dbReference type="GO" id="GO:0006310">
    <property type="term" value="P:DNA recombination"/>
    <property type="evidence" value="ECO:0007669"/>
    <property type="project" value="UniProtKB-KW"/>
</dbReference>
<protein>
    <submittedName>
        <fullName evidence="6">Site-specific integrase</fullName>
    </submittedName>
</protein>
<accession>A0A255DQI3</accession>
<evidence type="ECO:0000256" key="2">
    <source>
        <dbReference type="ARBA" id="ARBA00023172"/>
    </source>
</evidence>
<comment type="caution">
    <text evidence="6">The sequence shown here is derived from an EMBL/GenBank/DDBJ whole genome shotgun (WGS) entry which is preliminary data.</text>
</comment>
<dbReference type="GO" id="GO:0003677">
    <property type="term" value="F:DNA binding"/>
    <property type="evidence" value="ECO:0007669"/>
    <property type="project" value="UniProtKB-UniRule"/>
</dbReference>
<dbReference type="InterPro" id="IPR050090">
    <property type="entry name" value="Tyrosine_recombinase_XerCD"/>
</dbReference>
<name>A0A255DQI3_9MYCO</name>
<dbReference type="OrthoDB" id="4326943at2"/>
<dbReference type="PROSITE" id="PS51898">
    <property type="entry name" value="TYR_RECOMBINASE"/>
    <property type="match status" value="1"/>
</dbReference>
<keyword evidence="2" id="KW-0233">DNA recombination</keyword>
<keyword evidence="1 3" id="KW-0238">DNA-binding</keyword>
<dbReference type="PROSITE" id="PS51900">
    <property type="entry name" value="CB"/>
    <property type="match status" value="1"/>
</dbReference>
<dbReference type="Proteomes" id="UP000216063">
    <property type="component" value="Unassembled WGS sequence"/>
</dbReference>
<proteinExistence type="predicted"/>
<evidence type="ECO:0000313" key="6">
    <source>
        <dbReference type="EMBL" id="OYN81699.1"/>
    </source>
</evidence>
<evidence type="ECO:0000259" key="4">
    <source>
        <dbReference type="PROSITE" id="PS51898"/>
    </source>
</evidence>
<dbReference type="PANTHER" id="PTHR30349">
    <property type="entry name" value="PHAGE INTEGRASE-RELATED"/>
    <property type="match status" value="1"/>
</dbReference>
<dbReference type="Pfam" id="PF00589">
    <property type="entry name" value="Phage_integrase"/>
    <property type="match status" value="1"/>
</dbReference>
<evidence type="ECO:0000313" key="7">
    <source>
        <dbReference type="Proteomes" id="UP000216063"/>
    </source>
</evidence>
<dbReference type="Gene3D" id="1.10.150.130">
    <property type="match status" value="1"/>
</dbReference>
<dbReference type="GO" id="GO:0015074">
    <property type="term" value="P:DNA integration"/>
    <property type="evidence" value="ECO:0007669"/>
    <property type="project" value="InterPro"/>
</dbReference>